<sequence>GGNHLGVVNDVVGVSDLEMQQIATDLGFSETVFIDWTDSALDPAVRIFTPVDELPFAGHPLVGAAWLLGTLGPVPARALRTKVGVVSCSAHGDRALVDASIEITEVRDDVVEVAALAGLAHPERTMRLALPKSYLMARFATFDDVEALDPDMDAFGDVFGFTAFARDGDAVKARFFAPASGIAEDPATGSAAVALAEVFRRWGEPEGSVTITQGDEIGYPSTIELAWMASSTTIGGTVRHDDVVLVP</sequence>
<name>A0A3B0RE35_9ZZZZ</name>
<dbReference type="Pfam" id="PF02567">
    <property type="entry name" value="PhzC-PhzF"/>
    <property type="match status" value="1"/>
</dbReference>
<dbReference type="SUPFAM" id="SSF54506">
    <property type="entry name" value="Diaminopimelate epimerase-like"/>
    <property type="match status" value="1"/>
</dbReference>
<evidence type="ECO:0000313" key="1">
    <source>
        <dbReference type="EMBL" id="VAV91604.1"/>
    </source>
</evidence>
<dbReference type="EMBL" id="UOEI01000065">
    <property type="protein sequence ID" value="VAV91604.1"/>
    <property type="molecule type" value="Genomic_DNA"/>
</dbReference>
<dbReference type="PANTHER" id="PTHR13774">
    <property type="entry name" value="PHENAZINE BIOSYNTHESIS PROTEIN"/>
    <property type="match status" value="1"/>
</dbReference>
<proteinExistence type="predicted"/>
<dbReference type="Gene3D" id="3.10.310.10">
    <property type="entry name" value="Diaminopimelate Epimerase, Chain A, domain 1"/>
    <property type="match status" value="2"/>
</dbReference>
<dbReference type="InterPro" id="IPR003719">
    <property type="entry name" value="Phenazine_PhzF-like"/>
</dbReference>
<protein>
    <submittedName>
        <fullName evidence="1">Phenazine biosynthesis protein PhzF like</fullName>
    </submittedName>
</protein>
<dbReference type="GO" id="GO:0016853">
    <property type="term" value="F:isomerase activity"/>
    <property type="evidence" value="ECO:0007669"/>
    <property type="project" value="TreeGrafter"/>
</dbReference>
<dbReference type="PANTHER" id="PTHR13774:SF32">
    <property type="entry name" value="ANTISENSE-ENHANCING SEQUENCE 1"/>
    <property type="match status" value="1"/>
</dbReference>
<accession>A0A3B0RE35</accession>
<feature type="non-terminal residue" evidence="1">
    <location>
        <position position="1"/>
    </location>
</feature>
<dbReference type="AlphaFoldDB" id="A0A3B0RE35"/>
<dbReference type="GO" id="GO:0005737">
    <property type="term" value="C:cytoplasm"/>
    <property type="evidence" value="ECO:0007669"/>
    <property type="project" value="TreeGrafter"/>
</dbReference>
<dbReference type="PIRSF" id="PIRSF016184">
    <property type="entry name" value="PhzC_PhzF"/>
    <property type="match status" value="1"/>
</dbReference>
<gene>
    <name evidence="1" type="ORF">MNBD_ACTINO01-1863</name>
</gene>
<organism evidence="1">
    <name type="scientific">hydrothermal vent metagenome</name>
    <dbReference type="NCBI Taxonomy" id="652676"/>
    <lineage>
        <taxon>unclassified sequences</taxon>
        <taxon>metagenomes</taxon>
        <taxon>ecological metagenomes</taxon>
    </lineage>
</organism>
<reference evidence="1" key="1">
    <citation type="submission" date="2018-06" db="EMBL/GenBank/DDBJ databases">
        <authorList>
            <person name="Zhirakovskaya E."/>
        </authorList>
    </citation>
    <scope>NUCLEOTIDE SEQUENCE</scope>
</reference>